<evidence type="ECO:0000256" key="1">
    <source>
        <dbReference type="ARBA" id="ARBA00010529"/>
    </source>
</evidence>
<accession>A0A375GBE6</accession>
<evidence type="ECO:0000256" key="6">
    <source>
        <dbReference type="ARBA" id="ARBA00023125"/>
    </source>
</evidence>
<evidence type="ECO:0000256" key="7">
    <source>
        <dbReference type="ARBA" id="ARBA00023163"/>
    </source>
</evidence>
<reference evidence="16 20" key="4">
    <citation type="submission" date="2021-02" db="EMBL/GenBank/DDBJ databases">
        <title>Complete Genome Sequence of Cupriavidus oxalaticus Strain Ox1, a Soil Oxalate-Degrading Species.</title>
        <authorList>
            <person name="Palmieri F."/>
            <person name="Udriet P."/>
            <person name="Deuasquier M."/>
            <person name="Beaudoing E."/>
            <person name="Johnson S.L."/>
            <person name="Davenport K.W."/>
            <person name="Chain P.S."/>
            <person name="Bindschedler S."/>
            <person name="Junier P."/>
        </authorList>
    </citation>
    <scope>NUCLEOTIDE SEQUENCE [LARGE SCALE GENOMIC DNA]</scope>
    <source>
        <strain evidence="16 20">Ox1</strain>
    </source>
</reference>
<evidence type="ECO:0000256" key="12">
    <source>
        <dbReference type="RuleBase" id="RU004485"/>
    </source>
</evidence>
<evidence type="ECO:0000256" key="3">
    <source>
        <dbReference type="ARBA" id="ARBA00018329"/>
    </source>
</evidence>
<dbReference type="EMBL" id="OGUS01000131">
    <property type="protein sequence ID" value="SPC17332.1"/>
    <property type="molecule type" value="Genomic_DNA"/>
</dbReference>
<dbReference type="Proteomes" id="UP000295294">
    <property type="component" value="Chromosome 2"/>
</dbReference>
<evidence type="ECO:0000256" key="13">
    <source>
        <dbReference type="SAM" id="MobiDB-lite"/>
    </source>
</evidence>
<dbReference type="AlphaFoldDB" id="A0A375GBE6"/>
<comment type="similarity">
    <text evidence="1 10 11">Belongs to the bacterial histone-like protein family.</text>
</comment>
<dbReference type="Proteomes" id="UP000623307">
    <property type="component" value="Chromosome 2"/>
</dbReference>
<sequence>MNDRDANSMTAAALGDMSDRQASTLDDATPDTRAPEVPTLTKAELAEMLFDQVGLNKRESKDMVEAFFDVIREALEQGDSVKLSGFGNFQLRDKPQRPGRNPKTGEVIPITARRVVTFHASQKLKGLVEERADIAG</sequence>
<dbReference type="FunFam" id="4.10.520.10:FF:000002">
    <property type="entry name" value="Integration host factor subunit alpha"/>
    <property type="match status" value="1"/>
</dbReference>
<reference evidence="15 19" key="2">
    <citation type="submission" date="2018-09" db="EMBL/GenBank/DDBJ databases">
        <title>Complete genome sequence of Cupriavidus oxalaticus T2, a bacterium capable of phenol tolerance and degradation.</title>
        <authorList>
            <person name="Yan J."/>
        </authorList>
    </citation>
    <scope>NUCLEOTIDE SEQUENCE [LARGE SCALE GENOMIC DNA]</scope>
    <source>
        <strain evidence="15 19">T2</strain>
    </source>
</reference>
<dbReference type="STRING" id="1349762.GCA_001592245_02092"/>
<dbReference type="PROSITE" id="PS00045">
    <property type="entry name" value="HISTONE_LIKE"/>
    <property type="match status" value="1"/>
</dbReference>
<evidence type="ECO:0000313" key="19">
    <source>
        <dbReference type="Proteomes" id="UP000325743"/>
    </source>
</evidence>
<dbReference type="PANTHER" id="PTHR33175:SF2">
    <property type="entry name" value="INTEGRATION HOST FACTOR SUBUNIT ALPHA"/>
    <property type="match status" value="1"/>
</dbReference>
<dbReference type="EMBL" id="CP069812">
    <property type="protein sequence ID" value="QRQ95371.1"/>
    <property type="molecule type" value="Genomic_DNA"/>
</dbReference>
<evidence type="ECO:0000256" key="5">
    <source>
        <dbReference type="ARBA" id="ARBA00023015"/>
    </source>
</evidence>
<dbReference type="EMBL" id="CP038635">
    <property type="protein sequence ID" value="QBY52804.1"/>
    <property type="molecule type" value="Genomic_DNA"/>
</dbReference>
<evidence type="ECO:0000256" key="4">
    <source>
        <dbReference type="ARBA" id="ARBA00022845"/>
    </source>
</evidence>
<keyword evidence="4 10" id="KW-0810">Translation regulation</keyword>
<organism evidence="17">
    <name type="scientific">Cupriavidus oxalaticus</name>
    <dbReference type="NCBI Taxonomy" id="96344"/>
    <lineage>
        <taxon>Bacteria</taxon>
        <taxon>Pseudomonadati</taxon>
        <taxon>Pseudomonadota</taxon>
        <taxon>Betaproteobacteria</taxon>
        <taxon>Burkholderiales</taxon>
        <taxon>Burkholderiaceae</taxon>
        <taxon>Cupriavidus</taxon>
    </lineage>
</organism>
<evidence type="ECO:0000313" key="15">
    <source>
        <dbReference type="EMBL" id="QEZ46304.1"/>
    </source>
</evidence>
<dbReference type="GO" id="GO:0005829">
    <property type="term" value="C:cytosol"/>
    <property type="evidence" value="ECO:0007669"/>
    <property type="project" value="TreeGrafter"/>
</dbReference>
<dbReference type="GO" id="GO:0009893">
    <property type="term" value="P:positive regulation of metabolic process"/>
    <property type="evidence" value="ECO:0007669"/>
    <property type="project" value="UniProtKB-ARBA"/>
</dbReference>
<dbReference type="GO" id="GO:0006310">
    <property type="term" value="P:DNA recombination"/>
    <property type="evidence" value="ECO:0007669"/>
    <property type="project" value="UniProtKB-UniRule"/>
</dbReference>
<keyword evidence="6 10" id="KW-0238">DNA-binding</keyword>
<evidence type="ECO:0000313" key="18">
    <source>
        <dbReference type="Proteomes" id="UP000295294"/>
    </source>
</evidence>
<dbReference type="OrthoDB" id="9797747at2"/>
<dbReference type="NCBIfam" id="TIGR00987">
    <property type="entry name" value="himA"/>
    <property type="match status" value="1"/>
</dbReference>
<feature type="region of interest" description="Disordered" evidence="13">
    <location>
        <begin position="1"/>
        <end position="37"/>
    </location>
</feature>
<proteinExistence type="inferred from homology"/>
<keyword evidence="7 10" id="KW-0804">Transcription</keyword>
<dbReference type="Proteomes" id="UP000325743">
    <property type="component" value="Chromosome 2"/>
</dbReference>
<dbReference type="InterPro" id="IPR020816">
    <property type="entry name" value="Histone-like_DNA-bd_CS"/>
</dbReference>
<comment type="function">
    <text evidence="9 10 12">This protein is one of the two subunits of integration host factor, a specific DNA-binding protein that functions in genetic recombination as well as in transcriptional and translational control.</text>
</comment>
<gene>
    <name evidence="10 17" type="primary">ihfA</name>
    <name evidence="10" type="synonym">himA</name>
    <name evidence="17" type="ORF">CO2235_90206</name>
    <name evidence="15" type="ORF">D2917_18700</name>
    <name evidence="14" type="ORF">E0W60_16700</name>
    <name evidence="16" type="ORF">JTE92_18105</name>
</gene>
<dbReference type="SMART" id="SM00411">
    <property type="entry name" value="BHL"/>
    <property type="match status" value="1"/>
</dbReference>
<protein>
    <recommendedName>
        <fullName evidence="3 10">Integration host factor subunit alpha</fullName>
        <shortName evidence="10">IHF-alpha</shortName>
    </recommendedName>
</protein>
<evidence type="ECO:0000313" key="16">
    <source>
        <dbReference type="EMBL" id="QRQ95371.1"/>
    </source>
</evidence>
<dbReference type="InterPro" id="IPR000119">
    <property type="entry name" value="Hist_DNA-bd"/>
</dbReference>
<feature type="region of interest" description="Disordered" evidence="13">
    <location>
        <begin position="87"/>
        <end position="106"/>
    </location>
</feature>
<dbReference type="GO" id="GO:0006355">
    <property type="term" value="P:regulation of DNA-templated transcription"/>
    <property type="evidence" value="ECO:0007669"/>
    <property type="project" value="UniProtKB-UniRule"/>
</dbReference>
<evidence type="ECO:0000256" key="10">
    <source>
        <dbReference type="HAMAP-Rule" id="MF_00380"/>
    </source>
</evidence>
<dbReference type="GO" id="GO:0006417">
    <property type="term" value="P:regulation of translation"/>
    <property type="evidence" value="ECO:0007669"/>
    <property type="project" value="UniProtKB-UniRule"/>
</dbReference>
<dbReference type="NCBIfam" id="NF001401">
    <property type="entry name" value="PRK00285.1"/>
    <property type="match status" value="1"/>
</dbReference>
<keyword evidence="8 10" id="KW-0233">DNA recombination</keyword>
<dbReference type="PANTHER" id="PTHR33175">
    <property type="entry name" value="DNA-BINDING PROTEIN HU"/>
    <property type="match status" value="1"/>
</dbReference>
<evidence type="ECO:0000256" key="11">
    <source>
        <dbReference type="RuleBase" id="RU003939"/>
    </source>
</evidence>
<dbReference type="Proteomes" id="UP000256862">
    <property type="component" value="Chromosome CO2235"/>
</dbReference>
<name>A0A375GBE6_9BURK</name>
<dbReference type="GO" id="GO:0003677">
    <property type="term" value="F:DNA binding"/>
    <property type="evidence" value="ECO:0007669"/>
    <property type="project" value="UniProtKB-UniRule"/>
</dbReference>
<dbReference type="Pfam" id="PF00216">
    <property type="entry name" value="Bac_DNA_binding"/>
    <property type="match status" value="1"/>
</dbReference>
<dbReference type="InterPro" id="IPR010992">
    <property type="entry name" value="IHF-like_DNA-bd_dom_sf"/>
</dbReference>
<reference evidence="17" key="1">
    <citation type="submission" date="2018-01" db="EMBL/GenBank/DDBJ databases">
        <authorList>
            <person name="Clerissi C."/>
        </authorList>
    </citation>
    <scope>NUCLEOTIDE SEQUENCE</scope>
    <source>
        <strain evidence="17">Cupriavidus oxalaticus LMG 2235</strain>
    </source>
</reference>
<dbReference type="SUPFAM" id="SSF47729">
    <property type="entry name" value="IHF-like DNA-binding proteins"/>
    <property type="match status" value="1"/>
</dbReference>
<dbReference type="Gene3D" id="4.10.520.10">
    <property type="entry name" value="IHF-like DNA-binding proteins"/>
    <property type="match status" value="1"/>
</dbReference>
<dbReference type="PRINTS" id="PR01727">
    <property type="entry name" value="DNABINDINGHU"/>
</dbReference>
<dbReference type="EMBL" id="CP032519">
    <property type="protein sequence ID" value="QEZ46304.1"/>
    <property type="molecule type" value="Genomic_DNA"/>
</dbReference>
<keyword evidence="20" id="KW-1185">Reference proteome</keyword>
<dbReference type="HAMAP" id="MF_00380">
    <property type="entry name" value="IHF_alpha"/>
    <property type="match status" value="1"/>
</dbReference>
<dbReference type="KEGG" id="cox:E0W60_16700"/>
<dbReference type="GO" id="GO:0030527">
    <property type="term" value="F:structural constituent of chromatin"/>
    <property type="evidence" value="ECO:0007669"/>
    <property type="project" value="InterPro"/>
</dbReference>
<reference evidence="14 18" key="3">
    <citation type="submission" date="2019-03" db="EMBL/GenBank/DDBJ databases">
        <title>Efficiently degradation of phenoxyalkanoic acid herbicides by Cupriavidus oxalaticus strain X32.</title>
        <authorList>
            <person name="Sheng X."/>
        </authorList>
    </citation>
    <scope>NUCLEOTIDE SEQUENCE [LARGE SCALE GENOMIC DNA]</scope>
    <source>
        <strain evidence="14 18">X32</strain>
    </source>
</reference>
<evidence type="ECO:0000313" key="14">
    <source>
        <dbReference type="EMBL" id="QBY52804.1"/>
    </source>
</evidence>
<dbReference type="CDD" id="cd13835">
    <property type="entry name" value="IHF_A"/>
    <property type="match status" value="1"/>
</dbReference>
<evidence type="ECO:0000256" key="8">
    <source>
        <dbReference type="ARBA" id="ARBA00023172"/>
    </source>
</evidence>
<evidence type="ECO:0000313" key="20">
    <source>
        <dbReference type="Proteomes" id="UP000623307"/>
    </source>
</evidence>
<dbReference type="RefSeq" id="WP_063238522.1">
    <property type="nucleotide sequence ID" value="NZ_CP032519.1"/>
</dbReference>
<evidence type="ECO:0000256" key="9">
    <source>
        <dbReference type="ARBA" id="ARBA00054972"/>
    </source>
</evidence>
<dbReference type="GeneID" id="303491468"/>
<evidence type="ECO:0000313" key="17">
    <source>
        <dbReference type="EMBL" id="SPC17332.1"/>
    </source>
</evidence>
<comment type="subunit">
    <text evidence="2 10 12">Heterodimer of an alpha and a beta chain.</text>
</comment>
<evidence type="ECO:0000256" key="2">
    <source>
        <dbReference type="ARBA" id="ARBA00011870"/>
    </source>
</evidence>
<dbReference type="InterPro" id="IPR005684">
    <property type="entry name" value="IHF_alpha"/>
</dbReference>
<keyword evidence="5 10" id="KW-0805">Transcription regulation</keyword>